<evidence type="ECO:0000313" key="1">
    <source>
        <dbReference type="EMBL" id="KAJ7568508.1"/>
    </source>
</evidence>
<name>A0ACC2EQ30_DIPCM</name>
<keyword evidence="2" id="KW-1185">Reference proteome</keyword>
<gene>
    <name evidence="1" type="ORF">O6H91_01G035200</name>
</gene>
<accession>A0ACC2EQ30</accession>
<comment type="caution">
    <text evidence="1">The sequence shown here is derived from an EMBL/GenBank/DDBJ whole genome shotgun (WGS) entry which is preliminary data.</text>
</comment>
<proteinExistence type="predicted"/>
<sequence length="51" mass="5957">MPFTLHVIYETLRLTNVSHGLYRTPIEDIQYQGYTIPKGWTVFAYARAVQP</sequence>
<protein>
    <submittedName>
        <fullName evidence="1">Uncharacterized protein</fullName>
    </submittedName>
</protein>
<reference evidence="2" key="1">
    <citation type="journal article" date="2024" name="Proc. Natl. Acad. Sci. U.S.A.">
        <title>Extraordinary preservation of gene collinearity over three hundred million years revealed in homosporous lycophytes.</title>
        <authorList>
            <person name="Li C."/>
            <person name="Wickell D."/>
            <person name="Kuo L.Y."/>
            <person name="Chen X."/>
            <person name="Nie B."/>
            <person name="Liao X."/>
            <person name="Peng D."/>
            <person name="Ji J."/>
            <person name="Jenkins J."/>
            <person name="Williams M."/>
            <person name="Shu S."/>
            <person name="Plott C."/>
            <person name="Barry K."/>
            <person name="Rajasekar S."/>
            <person name="Grimwood J."/>
            <person name="Han X."/>
            <person name="Sun S."/>
            <person name="Hou Z."/>
            <person name="He W."/>
            <person name="Dai G."/>
            <person name="Sun C."/>
            <person name="Schmutz J."/>
            <person name="Leebens-Mack J.H."/>
            <person name="Li F.W."/>
            <person name="Wang L."/>
        </authorList>
    </citation>
    <scope>NUCLEOTIDE SEQUENCE [LARGE SCALE GENOMIC DNA]</scope>
    <source>
        <strain evidence="2">cv. PW_Plant_1</strain>
    </source>
</reference>
<dbReference type="Proteomes" id="UP001162992">
    <property type="component" value="Chromosome 1"/>
</dbReference>
<organism evidence="1 2">
    <name type="scientific">Diphasiastrum complanatum</name>
    <name type="common">Issler's clubmoss</name>
    <name type="synonym">Lycopodium complanatum</name>
    <dbReference type="NCBI Taxonomy" id="34168"/>
    <lineage>
        <taxon>Eukaryota</taxon>
        <taxon>Viridiplantae</taxon>
        <taxon>Streptophyta</taxon>
        <taxon>Embryophyta</taxon>
        <taxon>Tracheophyta</taxon>
        <taxon>Lycopodiopsida</taxon>
        <taxon>Lycopodiales</taxon>
        <taxon>Lycopodiaceae</taxon>
        <taxon>Lycopodioideae</taxon>
        <taxon>Diphasiastrum</taxon>
    </lineage>
</organism>
<evidence type="ECO:0000313" key="2">
    <source>
        <dbReference type="Proteomes" id="UP001162992"/>
    </source>
</evidence>
<dbReference type="EMBL" id="CM055092">
    <property type="protein sequence ID" value="KAJ7568508.1"/>
    <property type="molecule type" value="Genomic_DNA"/>
</dbReference>